<proteinExistence type="predicted"/>
<protein>
    <submittedName>
        <fullName evidence="1">Uncharacterized protein</fullName>
    </submittedName>
</protein>
<name>A0A6C0E2K1_9ZZZZ</name>
<sequence length="58" mass="6751">MLNIHAFEDYNIFEIARCEPWLQLGVVFISENSLDNDSRCINVNYAEIVNTVVKYLNV</sequence>
<dbReference type="EMBL" id="MN739720">
    <property type="protein sequence ID" value="QHT22753.1"/>
    <property type="molecule type" value="Genomic_DNA"/>
</dbReference>
<organism evidence="1">
    <name type="scientific">viral metagenome</name>
    <dbReference type="NCBI Taxonomy" id="1070528"/>
    <lineage>
        <taxon>unclassified sequences</taxon>
        <taxon>metagenomes</taxon>
        <taxon>organismal metagenomes</taxon>
    </lineage>
</organism>
<evidence type="ECO:0000313" key="1">
    <source>
        <dbReference type="EMBL" id="QHT22753.1"/>
    </source>
</evidence>
<reference evidence="1" key="1">
    <citation type="journal article" date="2020" name="Nature">
        <title>Giant virus diversity and host interactions through global metagenomics.</title>
        <authorList>
            <person name="Schulz F."/>
            <person name="Roux S."/>
            <person name="Paez-Espino D."/>
            <person name="Jungbluth S."/>
            <person name="Walsh D.A."/>
            <person name="Denef V.J."/>
            <person name="McMahon K.D."/>
            <person name="Konstantinidis K.T."/>
            <person name="Eloe-Fadrosh E.A."/>
            <person name="Kyrpides N.C."/>
            <person name="Woyke T."/>
        </authorList>
    </citation>
    <scope>NUCLEOTIDE SEQUENCE</scope>
    <source>
        <strain evidence="1">GVMAG-M-3300023179-114</strain>
    </source>
</reference>
<accession>A0A6C0E2K1</accession>
<dbReference type="AlphaFoldDB" id="A0A6C0E2K1"/>